<protein>
    <recommendedName>
        <fullName evidence="1">Polymerase/histidinol phosphatase N-terminal domain-containing protein</fullName>
    </recommendedName>
</protein>
<sequence>MIDLHCHTNYSDGSAGPIEILDQAIGLGLDALAFTDHDTLEGYDCAKDEAQARSFDLLCGVELSTHFPSSTRSVHLLGYFASDPGECFRAWLGGLQEGRRLRNVALLLRLRELGMDISWDELEAIGKKQMGRPHFAKLMLDKGYVASIPEAFHRYLAEGGLAWVDRDEPALEEALARVINAGGVASLAHPVRINRNPSDLHLLLAVLAQQGLEAMECFHPEHTPADTQLLLGLADKFDLAATGGSDFHGSYKPDVKLGSGRGDLNISAAVLDDLRERFAKNRSLPDSHAAPAYQLKVS</sequence>
<evidence type="ECO:0000313" key="3">
    <source>
        <dbReference type="Proteomes" id="UP000538666"/>
    </source>
</evidence>
<dbReference type="Gene3D" id="3.20.20.140">
    <property type="entry name" value="Metal-dependent hydrolases"/>
    <property type="match status" value="1"/>
</dbReference>
<dbReference type="CDD" id="cd07438">
    <property type="entry name" value="PHP_HisPPase_AMP"/>
    <property type="match status" value="1"/>
</dbReference>
<dbReference type="SMART" id="SM00481">
    <property type="entry name" value="POLIIIAc"/>
    <property type="match status" value="1"/>
</dbReference>
<dbReference type="Gene3D" id="1.10.150.650">
    <property type="match status" value="1"/>
</dbReference>
<dbReference type="SUPFAM" id="SSF89550">
    <property type="entry name" value="PHP domain-like"/>
    <property type="match status" value="1"/>
</dbReference>
<keyword evidence="3" id="KW-1185">Reference proteome</keyword>
<reference evidence="2 3" key="1">
    <citation type="submission" date="2020-08" db="EMBL/GenBank/DDBJ databases">
        <title>Genomic Encyclopedia of Type Strains, Phase IV (KMG-IV): sequencing the most valuable type-strain genomes for metagenomic binning, comparative biology and taxonomic classification.</title>
        <authorList>
            <person name="Goeker M."/>
        </authorList>
    </citation>
    <scope>NUCLEOTIDE SEQUENCE [LARGE SCALE GENOMIC DNA]</scope>
    <source>
        <strain evidence="2 3">DSM 103733</strain>
    </source>
</reference>
<dbReference type="InterPro" id="IPR004013">
    <property type="entry name" value="PHP_dom"/>
</dbReference>
<dbReference type="InterPro" id="IPR003141">
    <property type="entry name" value="Pol/His_phosphatase_N"/>
</dbReference>
<feature type="domain" description="Polymerase/histidinol phosphatase N-terminal" evidence="1">
    <location>
        <begin position="2"/>
        <end position="67"/>
    </location>
</feature>
<dbReference type="InterPro" id="IPR016195">
    <property type="entry name" value="Pol/histidinol_Pase-like"/>
</dbReference>
<dbReference type="PANTHER" id="PTHR42924">
    <property type="entry name" value="EXONUCLEASE"/>
    <property type="match status" value="1"/>
</dbReference>
<comment type="caution">
    <text evidence="2">The sequence shown here is derived from an EMBL/GenBank/DDBJ whole genome shotgun (WGS) entry which is preliminary data.</text>
</comment>
<gene>
    <name evidence="2" type="ORF">HNQ77_005246</name>
</gene>
<dbReference type="InterPro" id="IPR052018">
    <property type="entry name" value="PHP_domain"/>
</dbReference>
<dbReference type="Proteomes" id="UP000538666">
    <property type="component" value="Unassembled WGS sequence"/>
</dbReference>
<evidence type="ECO:0000313" key="2">
    <source>
        <dbReference type="EMBL" id="MBB6147252.1"/>
    </source>
</evidence>
<proteinExistence type="predicted"/>
<dbReference type="EMBL" id="JACHEK010000013">
    <property type="protein sequence ID" value="MBB6147252.1"/>
    <property type="molecule type" value="Genomic_DNA"/>
</dbReference>
<evidence type="ECO:0000259" key="1">
    <source>
        <dbReference type="SMART" id="SM00481"/>
    </source>
</evidence>
<accession>A0A841K0Z1</accession>
<dbReference type="GO" id="GO:0035312">
    <property type="term" value="F:5'-3' DNA exonuclease activity"/>
    <property type="evidence" value="ECO:0007669"/>
    <property type="project" value="TreeGrafter"/>
</dbReference>
<dbReference type="Pfam" id="PF02811">
    <property type="entry name" value="PHP"/>
    <property type="match status" value="1"/>
</dbReference>
<dbReference type="RefSeq" id="WP_184085289.1">
    <property type="nucleotide sequence ID" value="NZ_JACHEK010000013.1"/>
</dbReference>
<dbReference type="AlphaFoldDB" id="A0A841K0Z1"/>
<organism evidence="2 3">
    <name type="scientific">Silvibacterium bohemicum</name>
    <dbReference type="NCBI Taxonomy" id="1577686"/>
    <lineage>
        <taxon>Bacteria</taxon>
        <taxon>Pseudomonadati</taxon>
        <taxon>Acidobacteriota</taxon>
        <taxon>Terriglobia</taxon>
        <taxon>Terriglobales</taxon>
        <taxon>Acidobacteriaceae</taxon>
        <taxon>Silvibacterium</taxon>
    </lineage>
</organism>
<dbReference type="GO" id="GO:0004534">
    <property type="term" value="F:5'-3' RNA exonuclease activity"/>
    <property type="evidence" value="ECO:0007669"/>
    <property type="project" value="TreeGrafter"/>
</dbReference>
<dbReference type="PANTHER" id="PTHR42924:SF3">
    <property type="entry name" value="POLYMERASE_HISTIDINOL PHOSPHATASE N-TERMINAL DOMAIN-CONTAINING PROTEIN"/>
    <property type="match status" value="1"/>
</dbReference>
<name>A0A841K0Z1_9BACT</name>